<keyword evidence="10" id="KW-0408">Iron</keyword>
<dbReference type="EMBL" id="BJUZ01000002">
    <property type="protein sequence ID" value="GEK94162.1"/>
    <property type="molecule type" value="Genomic_DNA"/>
</dbReference>
<evidence type="ECO:0000256" key="7">
    <source>
        <dbReference type="ARBA" id="ARBA00022723"/>
    </source>
</evidence>
<organism evidence="15 16">
    <name type="scientific">Gluconobacter wancherniae NBRC 103581</name>
    <dbReference type="NCBI Taxonomy" id="656744"/>
    <lineage>
        <taxon>Bacteria</taxon>
        <taxon>Pseudomonadati</taxon>
        <taxon>Pseudomonadota</taxon>
        <taxon>Alphaproteobacteria</taxon>
        <taxon>Acetobacterales</taxon>
        <taxon>Acetobacteraceae</taxon>
        <taxon>Gluconobacter</taxon>
    </lineage>
</organism>
<feature type="transmembrane region" description="Helical" evidence="13">
    <location>
        <begin position="78"/>
        <end position="98"/>
    </location>
</feature>
<keyword evidence="11 13" id="KW-0472">Membrane</keyword>
<dbReference type="SUPFAM" id="SSF81342">
    <property type="entry name" value="Transmembrane di-heme cytochromes"/>
    <property type="match status" value="1"/>
</dbReference>
<keyword evidence="4" id="KW-1003">Cell membrane</keyword>
<accession>A0A511B2Z2</accession>
<dbReference type="PANTHER" id="PTHR30529:SF1">
    <property type="entry name" value="CYTOCHROME B561 HOMOLOG 2"/>
    <property type="match status" value="1"/>
</dbReference>
<evidence type="ECO:0000313" key="15">
    <source>
        <dbReference type="EMBL" id="GEK94162.1"/>
    </source>
</evidence>
<evidence type="ECO:0000256" key="4">
    <source>
        <dbReference type="ARBA" id="ARBA00022475"/>
    </source>
</evidence>
<name>A0A511B2Z2_9PROT</name>
<comment type="caution">
    <text evidence="15">The sequence shown here is derived from an EMBL/GenBank/DDBJ whole genome shotgun (WGS) entry which is preliminary data.</text>
</comment>
<dbReference type="InterPro" id="IPR052168">
    <property type="entry name" value="Cytochrome_b561_oxidase"/>
</dbReference>
<keyword evidence="3" id="KW-0813">Transport</keyword>
<dbReference type="GO" id="GO:0046872">
    <property type="term" value="F:metal ion binding"/>
    <property type="evidence" value="ECO:0007669"/>
    <property type="project" value="UniProtKB-KW"/>
</dbReference>
<dbReference type="OrthoDB" id="1247465at2"/>
<evidence type="ECO:0000256" key="11">
    <source>
        <dbReference type="ARBA" id="ARBA00023136"/>
    </source>
</evidence>
<comment type="cofactor">
    <cofactor evidence="1">
        <name>heme b</name>
        <dbReference type="ChEBI" id="CHEBI:60344"/>
    </cofactor>
</comment>
<evidence type="ECO:0000256" key="9">
    <source>
        <dbReference type="ARBA" id="ARBA00022989"/>
    </source>
</evidence>
<comment type="subcellular location">
    <subcellularLocation>
        <location evidence="2">Cell membrane</location>
        <topology evidence="2">Multi-pass membrane protein</topology>
    </subcellularLocation>
</comment>
<evidence type="ECO:0000256" key="1">
    <source>
        <dbReference type="ARBA" id="ARBA00001970"/>
    </source>
</evidence>
<dbReference type="GO" id="GO:0022904">
    <property type="term" value="P:respiratory electron transport chain"/>
    <property type="evidence" value="ECO:0007669"/>
    <property type="project" value="InterPro"/>
</dbReference>
<dbReference type="GO" id="GO:0009055">
    <property type="term" value="F:electron transfer activity"/>
    <property type="evidence" value="ECO:0007669"/>
    <property type="project" value="InterPro"/>
</dbReference>
<keyword evidence="7" id="KW-0479">Metal-binding</keyword>
<protein>
    <submittedName>
        <fullName evidence="15">Cytochrome b561</fullName>
    </submittedName>
</protein>
<proteinExistence type="inferred from homology"/>
<dbReference type="GO" id="GO:0020037">
    <property type="term" value="F:heme binding"/>
    <property type="evidence" value="ECO:0007669"/>
    <property type="project" value="TreeGrafter"/>
</dbReference>
<evidence type="ECO:0000256" key="10">
    <source>
        <dbReference type="ARBA" id="ARBA00023004"/>
    </source>
</evidence>
<feature type="transmembrane region" description="Helical" evidence="13">
    <location>
        <begin position="118"/>
        <end position="147"/>
    </location>
</feature>
<keyword evidence="8" id="KW-0249">Electron transport</keyword>
<sequence length="161" mass="17416">MAAIIIPAWTLGFVAGRILPASASGSRHLLLGVHREIASSIVILIVLRLAWRATHRPPALPDCVPEDQRVAARALQCVMYLLMLMTPLTGWLMSSAYGKTVPVLWVGHLPALIGSSELAAPVIGVAHQFSAWALGVLMFGHIIAALLHRFGRRDSVLDMML</sequence>
<dbReference type="InterPro" id="IPR016174">
    <property type="entry name" value="Di-haem_cyt_TM"/>
</dbReference>
<evidence type="ECO:0000256" key="3">
    <source>
        <dbReference type="ARBA" id="ARBA00022448"/>
    </source>
</evidence>
<gene>
    <name evidence="15" type="primary">yceJ</name>
    <name evidence="15" type="ORF">GWA01_19320</name>
</gene>
<dbReference type="AlphaFoldDB" id="A0A511B2Z2"/>
<evidence type="ECO:0000256" key="13">
    <source>
        <dbReference type="SAM" id="Phobius"/>
    </source>
</evidence>
<evidence type="ECO:0000256" key="6">
    <source>
        <dbReference type="ARBA" id="ARBA00022692"/>
    </source>
</evidence>
<evidence type="ECO:0000256" key="5">
    <source>
        <dbReference type="ARBA" id="ARBA00022617"/>
    </source>
</evidence>
<comment type="similarity">
    <text evidence="12">Belongs to the cytochrome b561 family.</text>
</comment>
<keyword evidence="16" id="KW-1185">Reference proteome</keyword>
<dbReference type="PANTHER" id="PTHR30529">
    <property type="entry name" value="CYTOCHROME B561"/>
    <property type="match status" value="1"/>
</dbReference>
<keyword evidence="9 13" id="KW-1133">Transmembrane helix</keyword>
<evidence type="ECO:0000313" key="16">
    <source>
        <dbReference type="Proteomes" id="UP000321230"/>
    </source>
</evidence>
<dbReference type="Pfam" id="PF01292">
    <property type="entry name" value="Ni_hydr_CYTB"/>
    <property type="match status" value="1"/>
</dbReference>
<feature type="domain" description="Cytochrome b561 bacterial/Ni-hydrogenase" evidence="14">
    <location>
        <begin position="1"/>
        <end position="160"/>
    </location>
</feature>
<reference evidence="15 16" key="1">
    <citation type="submission" date="2019-07" db="EMBL/GenBank/DDBJ databases">
        <title>Whole genome shotgun sequence of Gluconobacter wancherniae NBRC 103581.</title>
        <authorList>
            <person name="Hosoyama A."/>
            <person name="Uohara A."/>
            <person name="Ohji S."/>
            <person name="Ichikawa N."/>
        </authorList>
    </citation>
    <scope>NUCLEOTIDE SEQUENCE [LARGE SCALE GENOMIC DNA]</scope>
    <source>
        <strain evidence="15 16">NBRC 103581</strain>
    </source>
</reference>
<evidence type="ECO:0000259" key="14">
    <source>
        <dbReference type="Pfam" id="PF01292"/>
    </source>
</evidence>
<keyword evidence="6 13" id="KW-0812">Transmembrane</keyword>
<dbReference type="Proteomes" id="UP000321230">
    <property type="component" value="Unassembled WGS sequence"/>
</dbReference>
<dbReference type="GO" id="GO:0005886">
    <property type="term" value="C:plasma membrane"/>
    <property type="evidence" value="ECO:0007669"/>
    <property type="project" value="UniProtKB-SubCell"/>
</dbReference>
<evidence type="ECO:0000256" key="2">
    <source>
        <dbReference type="ARBA" id="ARBA00004651"/>
    </source>
</evidence>
<evidence type="ECO:0000256" key="8">
    <source>
        <dbReference type="ARBA" id="ARBA00022982"/>
    </source>
</evidence>
<dbReference type="InterPro" id="IPR011577">
    <property type="entry name" value="Cyt_b561_bac/Ni-Hgenase"/>
</dbReference>
<keyword evidence="5" id="KW-0349">Heme</keyword>
<evidence type="ECO:0000256" key="12">
    <source>
        <dbReference type="ARBA" id="ARBA00037975"/>
    </source>
</evidence>